<protein>
    <submittedName>
        <fullName evidence="1">Uncharacterized protein</fullName>
    </submittedName>
</protein>
<gene>
    <name evidence="1" type="ORF">CLAFUR5_06551</name>
</gene>
<evidence type="ECO:0000313" key="2">
    <source>
        <dbReference type="Proteomes" id="UP000756132"/>
    </source>
</evidence>
<dbReference type="Proteomes" id="UP000756132">
    <property type="component" value="Chromosome 5"/>
</dbReference>
<proteinExistence type="predicted"/>
<dbReference type="EMBL" id="CP090167">
    <property type="protein sequence ID" value="UJO18362.1"/>
    <property type="molecule type" value="Genomic_DNA"/>
</dbReference>
<sequence>MNYKSSIKAIDWTIWSTPLQRLLIEASDKPPPSYRTVSSASSISGDSLSLAPIGVQSSGSSTPDSSIIGSGDEPILLTIFWRDFHGRRYDVAVRESLNIEQLCYTVGRAMSLSHGYHVMLLWGGLVLHPEDYVHEVQSQYGYKLKTGSEISVMLDTTEKIATEVCNLAAAKPAIDLISSSKHGFVFAVKQNNNFFLVRAYPRTPLLEVAEAIQKRINRYVHTFRMVF</sequence>
<reference evidence="1" key="1">
    <citation type="submission" date="2021-12" db="EMBL/GenBank/DDBJ databases">
        <authorList>
            <person name="Zaccaron A."/>
            <person name="Stergiopoulos I."/>
        </authorList>
    </citation>
    <scope>NUCLEOTIDE SEQUENCE</scope>
    <source>
        <strain evidence="1">Race5_Kim</strain>
    </source>
</reference>
<dbReference type="GeneID" id="71986429"/>
<organism evidence="1 2">
    <name type="scientific">Passalora fulva</name>
    <name type="common">Tomato leaf mold</name>
    <name type="synonym">Cladosporium fulvum</name>
    <dbReference type="NCBI Taxonomy" id="5499"/>
    <lineage>
        <taxon>Eukaryota</taxon>
        <taxon>Fungi</taxon>
        <taxon>Dikarya</taxon>
        <taxon>Ascomycota</taxon>
        <taxon>Pezizomycotina</taxon>
        <taxon>Dothideomycetes</taxon>
        <taxon>Dothideomycetidae</taxon>
        <taxon>Mycosphaerellales</taxon>
        <taxon>Mycosphaerellaceae</taxon>
        <taxon>Fulvia</taxon>
    </lineage>
</organism>
<dbReference type="KEGG" id="ffu:CLAFUR5_06551"/>
<keyword evidence="2" id="KW-1185">Reference proteome</keyword>
<evidence type="ECO:0000313" key="1">
    <source>
        <dbReference type="EMBL" id="UJO18362.1"/>
    </source>
</evidence>
<reference evidence="1" key="2">
    <citation type="journal article" date="2022" name="Microb. Genom.">
        <title>A chromosome-scale genome assembly of the tomato pathogen Cladosporium fulvum reveals a compartmentalized genome architecture and the presence of a dispensable chromosome.</title>
        <authorList>
            <person name="Zaccaron A.Z."/>
            <person name="Chen L.H."/>
            <person name="Samaras A."/>
            <person name="Stergiopoulos I."/>
        </authorList>
    </citation>
    <scope>NUCLEOTIDE SEQUENCE</scope>
    <source>
        <strain evidence="1">Race5_Kim</strain>
    </source>
</reference>
<dbReference type="RefSeq" id="XP_047762728.1">
    <property type="nucleotide sequence ID" value="XM_047905699.1"/>
</dbReference>
<dbReference type="AlphaFoldDB" id="A0A9Q8P9S0"/>
<accession>A0A9Q8P9S0</accession>
<name>A0A9Q8P9S0_PASFU</name>